<dbReference type="PANTHER" id="PTHR31569:SF4">
    <property type="entry name" value="SWIM-TYPE DOMAIN-CONTAINING PROTEIN"/>
    <property type="match status" value="1"/>
</dbReference>
<dbReference type="EMBL" id="JACTNZ010000013">
    <property type="protein sequence ID" value="KAG5516094.1"/>
    <property type="molecule type" value="Genomic_DNA"/>
</dbReference>
<name>A0AAV6HPX9_9ERIC</name>
<protein>
    <recommendedName>
        <fullName evidence="3">FAR1 domain-containing protein</fullName>
    </recommendedName>
</protein>
<proteinExistence type="predicted"/>
<sequence>METSIASSPSIDKQDIVDLSLYYDVELKYHTMDDVELEDHTMEVEKQVTSIDVVITKQKPQQEVFSSDEELVDWIRCTGHLRRRLMGKEVVVKKRVRSTGTKKCECPFELKVVKGNDGWIISVHNGTHNHPPTMYLEGHSYAGRLSSKQTATVVDLSVSLVKTKEILTHLKVQDPQNVTTMETVYNVRQKNRVIEKAGRSYMQHLLGRLEEYKYVHWTRANEAGNVTELFWSPHLLGRCYVLFPEC</sequence>
<dbReference type="AlphaFoldDB" id="A0AAV6HPX9"/>
<dbReference type="PANTHER" id="PTHR31569">
    <property type="entry name" value="SWIM-TYPE DOMAIN-CONTAINING PROTEIN"/>
    <property type="match status" value="1"/>
</dbReference>
<evidence type="ECO:0000313" key="2">
    <source>
        <dbReference type="Proteomes" id="UP000823749"/>
    </source>
</evidence>
<evidence type="ECO:0000313" key="1">
    <source>
        <dbReference type="EMBL" id="KAG5516094.1"/>
    </source>
</evidence>
<gene>
    <name evidence="1" type="ORF">RHGRI_036963</name>
</gene>
<accession>A0AAV6HPX9</accession>
<keyword evidence="2" id="KW-1185">Reference proteome</keyword>
<evidence type="ECO:0008006" key="3">
    <source>
        <dbReference type="Google" id="ProtNLM"/>
    </source>
</evidence>
<organism evidence="1 2">
    <name type="scientific">Rhododendron griersonianum</name>
    <dbReference type="NCBI Taxonomy" id="479676"/>
    <lineage>
        <taxon>Eukaryota</taxon>
        <taxon>Viridiplantae</taxon>
        <taxon>Streptophyta</taxon>
        <taxon>Embryophyta</taxon>
        <taxon>Tracheophyta</taxon>
        <taxon>Spermatophyta</taxon>
        <taxon>Magnoliopsida</taxon>
        <taxon>eudicotyledons</taxon>
        <taxon>Gunneridae</taxon>
        <taxon>Pentapetalae</taxon>
        <taxon>asterids</taxon>
        <taxon>Ericales</taxon>
        <taxon>Ericaceae</taxon>
        <taxon>Ericoideae</taxon>
        <taxon>Rhodoreae</taxon>
        <taxon>Rhododendron</taxon>
    </lineage>
</organism>
<reference evidence="1 2" key="1">
    <citation type="submission" date="2020-08" db="EMBL/GenBank/DDBJ databases">
        <title>Plant Genome Project.</title>
        <authorList>
            <person name="Zhang R.-G."/>
        </authorList>
    </citation>
    <scope>NUCLEOTIDE SEQUENCE [LARGE SCALE GENOMIC DNA]</scope>
    <source>
        <strain evidence="1">WSP0</strain>
        <tissue evidence="1">Leaf</tissue>
    </source>
</reference>
<comment type="caution">
    <text evidence="1">The sequence shown here is derived from an EMBL/GenBank/DDBJ whole genome shotgun (WGS) entry which is preliminary data.</text>
</comment>
<dbReference type="Proteomes" id="UP000823749">
    <property type="component" value="Chromosome 13"/>
</dbReference>
<dbReference type="InterPro" id="IPR052579">
    <property type="entry name" value="Zinc_finger_SWIM"/>
</dbReference>